<keyword evidence="6 7" id="KW-0472">Membrane</keyword>
<evidence type="ECO:0000256" key="1">
    <source>
        <dbReference type="ARBA" id="ARBA00004651"/>
    </source>
</evidence>
<evidence type="ECO:0000313" key="10">
    <source>
        <dbReference type="EMBL" id="REJ05847.1"/>
    </source>
</evidence>
<protein>
    <submittedName>
        <fullName evidence="10">Sugar ABC transporter permease</fullName>
    </submittedName>
</protein>
<feature type="transmembrane region" description="Helical" evidence="7">
    <location>
        <begin position="49"/>
        <end position="71"/>
    </location>
</feature>
<dbReference type="InterPro" id="IPR051393">
    <property type="entry name" value="ABC_transporter_permease"/>
</dbReference>
<keyword evidence="11" id="KW-1185">Reference proteome</keyword>
<gene>
    <name evidence="10" type="ORF">DY023_07795</name>
</gene>
<evidence type="ECO:0000256" key="3">
    <source>
        <dbReference type="ARBA" id="ARBA00022475"/>
    </source>
</evidence>
<feature type="transmembrane region" description="Helical" evidence="7">
    <location>
        <begin position="106"/>
        <end position="133"/>
    </location>
</feature>
<keyword evidence="2 7" id="KW-0813">Transport</keyword>
<dbReference type="GO" id="GO:0005886">
    <property type="term" value="C:plasma membrane"/>
    <property type="evidence" value="ECO:0007669"/>
    <property type="project" value="UniProtKB-SubCell"/>
</dbReference>
<dbReference type="Gene3D" id="1.10.3720.10">
    <property type="entry name" value="MetI-like"/>
    <property type="match status" value="1"/>
</dbReference>
<evidence type="ECO:0000256" key="5">
    <source>
        <dbReference type="ARBA" id="ARBA00022989"/>
    </source>
</evidence>
<feature type="region of interest" description="Disordered" evidence="8">
    <location>
        <begin position="1"/>
        <end position="41"/>
    </location>
</feature>
<organism evidence="10 11">
    <name type="scientific">Microbacterium bovistercoris</name>
    <dbReference type="NCBI Taxonomy" id="2293570"/>
    <lineage>
        <taxon>Bacteria</taxon>
        <taxon>Bacillati</taxon>
        <taxon>Actinomycetota</taxon>
        <taxon>Actinomycetes</taxon>
        <taxon>Micrococcales</taxon>
        <taxon>Microbacteriaceae</taxon>
        <taxon>Microbacterium</taxon>
    </lineage>
</organism>
<accession>A0A371NU42</accession>
<feature type="transmembrane region" description="Helical" evidence="7">
    <location>
        <begin position="299"/>
        <end position="319"/>
    </location>
</feature>
<name>A0A371NU42_9MICO</name>
<dbReference type="InterPro" id="IPR035906">
    <property type="entry name" value="MetI-like_sf"/>
</dbReference>
<evidence type="ECO:0000256" key="2">
    <source>
        <dbReference type="ARBA" id="ARBA00022448"/>
    </source>
</evidence>
<evidence type="ECO:0000256" key="6">
    <source>
        <dbReference type="ARBA" id="ARBA00023136"/>
    </source>
</evidence>
<comment type="similarity">
    <text evidence="7">Belongs to the binding-protein-dependent transport system permease family.</text>
</comment>
<dbReference type="OrthoDB" id="3210259at2"/>
<reference evidence="10 11" key="1">
    <citation type="submission" date="2018-08" db="EMBL/GenBank/DDBJ databases">
        <title>Isolation, diversity and antifungal activity of Actinobacteria from cow dung.</title>
        <authorList>
            <person name="Ling L."/>
        </authorList>
    </citation>
    <scope>NUCLEOTIDE SEQUENCE [LARGE SCALE GENOMIC DNA]</scope>
    <source>
        <strain evidence="10 11">NEAU-LLE</strain>
    </source>
</reference>
<dbReference type="PROSITE" id="PS50928">
    <property type="entry name" value="ABC_TM1"/>
    <property type="match status" value="1"/>
</dbReference>
<evidence type="ECO:0000256" key="7">
    <source>
        <dbReference type="RuleBase" id="RU363032"/>
    </source>
</evidence>
<proteinExistence type="inferred from homology"/>
<dbReference type="GO" id="GO:0055085">
    <property type="term" value="P:transmembrane transport"/>
    <property type="evidence" value="ECO:0007669"/>
    <property type="project" value="InterPro"/>
</dbReference>
<comment type="subcellular location">
    <subcellularLocation>
        <location evidence="1 7">Cell membrane</location>
        <topology evidence="1 7">Multi-pass membrane protein</topology>
    </subcellularLocation>
</comment>
<dbReference type="InterPro" id="IPR000515">
    <property type="entry name" value="MetI-like"/>
</dbReference>
<keyword evidence="3" id="KW-1003">Cell membrane</keyword>
<evidence type="ECO:0000256" key="4">
    <source>
        <dbReference type="ARBA" id="ARBA00022692"/>
    </source>
</evidence>
<evidence type="ECO:0000256" key="8">
    <source>
        <dbReference type="SAM" id="MobiDB-lite"/>
    </source>
</evidence>
<feature type="transmembrane region" description="Helical" evidence="7">
    <location>
        <begin position="145"/>
        <end position="166"/>
    </location>
</feature>
<feature type="domain" description="ABC transmembrane type-1" evidence="9">
    <location>
        <begin position="107"/>
        <end position="320"/>
    </location>
</feature>
<evidence type="ECO:0000259" key="9">
    <source>
        <dbReference type="PROSITE" id="PS50928"/>
    </source>
</evidence>
<sequence>MRVPAPPGAGTRDDIVTITAPSAPRTTEPRPVAQPPRPRRRGSVGYPRYVPYALLLPTIALFAAFTVFPYISALWQSFTTNTDGEAVFSGLANYTRLFQDPLFYTALWNTFVILIVQVPIMLALAIVLAVAFNSVLLKFRALWRTLYFVPIVMGLVAYGILFSALFNSQDGFVNQLLGYIGIGPVPWLTDPFWAKISIVLAMTWHYTGQSAIIYLAQLQAIPTELYEAASVDGANARKQFWHVTLPGLRPAIVLTVILSTIGTLQLFDEPFVITNGGPLNATLTVGMYLYQNGFQYFDFGYASAIGYVLTLIIGVISLIQFRLFREKS</sequence>
<evidence type="ECO:0000313" key="11">
    <source>
        <dbReference type="Proteomes" id="UP000262172"/>
    </source>
</evidence>
<keyword evidence="4 7" id="KW-0812">Transmembrane</keyword>
<comment type="caution">
    <text evidence="10">The sequence shown here is derived from an EMBL/GenBank/DDBJ whole genome shotgun (WGS) entry which is preliminary data.</text>
</comment>
<dbReference type="PANTHER" id="PTHR30193:SF37">
    <property type="entry name" value="INNER MEMBRANE ABC TRANSPORTER PERMEASE PROTEIN YCJO"/>
    <property type="match status" value="1"/>
</dbReference>
<dbReference type="CDD" id="cd06261">
    <property type="entry name" value="TM_PBP2"/>
    <property type="match status" value="1"/>
</dbReference>
<dbReference type="SUPFAM" id="SSF161098">
    <property type="entry name" value="MetI-like"/>
    <property type="match status" value="1"/>
</dbReference>
<feature type="transmembrane region" description="Helical" evidence="7">
    <location>
        <begin position="247"/>
        <end position="267"/>
    </location>
</feature>
<dbReference type="PANTHER" id="PTHR30193">
    <property type="entry name" value="ABC TRANSPORTER PERMEASE PROTEIN"/>
    <property type="match status" value="1"/>
</dbReference>
<keyword evidence="5 7" id="KW-1133">Transmembrane helix</keyword>
<dbReference type="AlphaFoldDB" id="A0A371NU42"/>
<dbReference type="Pfam" id="PF00528">
    <property type="entry name" value="BPD_transp_1"/>
    <property type="match status" value="1"/>
</dbReference>
<dbReference type="EMBL" id="QUAB01000039">
    <property type="protein sequence ID" value="REJ05847.1"/>
    <property type="molecule type" value="Genomic_DNA"/>
</dbReference>
<dbReference type="Proteomes" id="UP000262172">
    <property type="component" value="Unassembled WGS sequence"/>
</dbReference>